<dbReference type="RefSeq" id="WP_183613443.1">
    <property type="nucleotide sequence ID" value="NZ_JACICY010000005.1"/>
</dbReference>
<dbReference type="Pfam" id="PF06676">
    <property type="entry name" value="DUF1178"/>
    <property type="match status" value="1"/>
</dbReference>
<name>A0A7W5ZXU8_9SPHN</name>
<protein>
    <recommendedName>
        <fullName evidence="3">DUF1178 family protein</fullName>
    </recommendedName>
</protein>
<accession>A0A7W5ZXU8</accession>
<evidence type="ECO:0000313" key="2">
    <source>
        <dbReference type="Proteomes" id="UP000562395"/>
    </source>
</evidence>
<reference evidence="1 2" key="1">
    <citation type="submission" date="2020-08" db="EMBL/GenBank/DDBJ databases">
        <title>Genomic Encyclopedia of Type Strains, Phase IV (KMG-IV): sequencing the most valuable type-strain genomes for metagenomic binning, comparative biology and taxonomic classification.</title>
        <authorList>
            <person name="Goeker M."/>
        </authorList>
    </citation>
    <scope>NUCLEOTIDE SEQUENCE [LARGE SCALE GENOMIC DNA]</scope>
    <source>
        <strain evidence="1 2">DSM 14552</strain>
    </source>
</reference>
<dbReference type="AlphaFoldDB" id="A0A7W5ZXU8"/>
<evidence type="ECO:0000313" key="1">
    <source>
        <dbReference type="EMBL" id="MBB3861118.1"/>
    </source>
</evidence>
<organism evidence="1 2">
    <name type="scientific">Novosphingobium hassiacum</name>
    <dbReference type="NCBI Taxonomy" id="173676"/>
    <lineage>
        <taxon>Bacteria</taxon>
        <taxon>Pseudomonadati</taxon>
        <taxon>Pseudomonadota</taxon>
        <taxon>Alphaproteobacteria</taxon>
        <taxon>Sphingomonadales</taxon>
        <taxon>Sphingomonadaceae</taxon>
        <taxon>Novosphingobium</taxon>
    </lineage>
</organism>
<dbReference type="EMBL" id="JACICY010000005">
    <property type="protein sequence ID" value="MBB3861118.1"/>
    <property type="molecule type" value="Genomic_DNA"/>
</dbReference>
<evidence type="ECO:0008006" key="3">
    <source>
        <dbReference type="Google" id="ProtNLM"/>
    </source>
</evidence>
<keyword evidence="2" id="KW-1185">Reference proteome</keyword>
<comment type="caution">
    <text evidence="1">The sequence shown here is derived from an EMBL/GenBank/DDBJ whole genome shotgun (WGS) entry which is preliminary data.</text>
</comment>
<gene>
    <name evidence="1" type="ORF">GGQ88_002390</name>
</gene>
<proteinExistence type="predicted"/>
<dbReference type="Proteomes" id="UP000562395">
    <property type="component" value="Unassembled WGS sequence"/>
</dbReference>
<sequence>MIVFDLQCEPLGHRFEGWFGSSQDFEDQRERGLMACPTCGSAEVAKAVMAPNIGRKGNQIVAPAATGGEVVPKAAAPQAAAPQAVANRMPPEVVEMFKAVAAVQAEAIKTSTWVGDKFADDVRAMHYGEKDNAAIHGRASLKEARDLIEEGIQVAPVLCPVVPPEETH</sequence>
<dbReference type="InterPro" id="IPR009562">
    <property type="entry name" value="DUF1178"/>
</dbReference>
<dbReference type="PIRSF" id="PIRSF032131">
    <property type="entry name" value="UCP032131"/>
    <property type="match status" value="1"/>
</dbReference>